<evidence type="ECO:0000256" key="2">
    <source>
        <dbReference type="ARBA" id="ARBA00022448"/>
    </source>
</evidence>
<protein>
    <submittedName>
        <fullName evidence="4">V-type ATPase subunit</fullName>
    </submittedName>
</protein>
<dbReference type="EMBL" id="DWYC01000034">
    <property type="protein sequence ID" value="HJB56481.1"/>
    <property type="molecule type" value="Genomic_DNA"/>
</dbReference>
<organism evidence="4 5">
    <name type="scientific">Candidatus Flavonifractor intestinipullorum</name>
    <dbReference type="NCBI Taxonomy" id="2838587"/>
    <lineage>
        <taxon>Bacteria</taxon>
        <taxon>Bacillati</taxon>
        <taxon>Bacillota</taxon>
        <taxon>Clostridia</taxon>
        <taxon>Eubacteriales</taxon>
        <taxon>Oscillospiraceae</taxon>
        <taxon>Flavonifractor</taxon>
    </lineage>
</organism>
<comment type="similarity">
    <text evidence="1">Belongs to the V-ATPase V0D/AC39 subunit family.</text>
</comment>
<dbReference type="GO" id="GO:0046961">
    <property type="term" value="F:proton-transporting ATPase activity, rotational mechanism"/>
    <property type="evidence" value="ECO:0007669"/>
    <property type="project" value="InterPro"/>
</dbReference>
<dbReference type="PANTHER" id="PTHR38682">
    <property type="entry name" value="V-TYPE ATP SYNTHASE SUBUNIT C"/>
    <property type="match status" value="1"/>
</dbReference>
<dbReference type="SUPFAM" id="SSF103486">
    <property type="entry name" value="V-type ATP synthase subunit C"/>
    <property type="match status" value="1"/>
</dbReference>
<gene>
    <name evidence="4" type="ORF">H9714_02905</name>
</gene>
<sequence length="331" mass="36169">MPKSLKDTDYLSISTRVRAMESKLLTRERRSRMVEARSDEEAAKVLTECGYDELSSLTPAHLDGMLSQAREAVYQDLGTAVPDGRLLDVFRMKYDYHNAKTLLKATAMGVDAARLLSGGGRYRAEKLAEDFRREELRDYTPAFREAITRAREVLGATGDPQQADFLLDKAYFEEMRASAAQSGSAFLQGYVKLMADVANLRSAVRAARMGKGPDFLAKALVPGGNVAESTILSAKSGDLTGLFRRGRLGEAAAAGAALSGGGSFTAFERLCDNALNDYVLQAKRVPFGEQPVLGYLFAREAELTAIRTILSGRMAGLSAETIRERLRDPYV</sequence>
<evidence type="ECO:0000256" key="3">
    <source>
        <dbReference type="ARBA" id="ARBA00023065"/>
    </source>
</evidence>
<dbReference type="Proteomes" id="UP000824208">
    <property type="component" value="Unassembled WGS sequence"/>
</dbReference>
<keyword evidence="3" id="KW-0406">Ion transport</keyword>
<dbReference type="InterPro" id="IPR035067">
    <property type="entry name" value="V-type_ATPase_csu/dsu"/>
</dbReference>
<evidence type="ECO:0000313" key="5">
    <source>
        <dbReference type="Proteomes" id="UP000824208"/>
    </source>
</evidence>
<evidence type="ECO:0000313" key="4">
    <source>
        <dbReference type="EMBL" id="HJB56481.1"/>
    </source>
</evidence>
<dbReference type="InterPro" id="IPR044911">
    <property type="entry name" value="V-type_ATPase_csu/dsu_dom_3"/>
</dbReference>
<dbReference type="InterPro" id="IPR036079">
    <property type="entry name" value="ATPase_csu/dsu_sf"/>
</dbReference>
<dbReference type="PANTHER" id="PTHR38682:SF1">
    <property type="entry name" value="V-TYPE ATP SYNTHASE SUBUNIT C"/>
    <property type="match status" value="1"/>
</dbReference>
<dbReference type="Gene3D" id="1.20.1690.10">
    <property type="entry name" value="V-type ATP synthase subunit C domain"/>
    <property type="match status" value="2"/>
</dbReference>
<dbReference type="Gene3D" id="1.10.132.50">
    <property type="entry name" value="ATP synthase (C/AC39) subunit, domain 3"/>
    <property type="match status" value="1"/>
</dbReference>
<dbReference type="Pfam" id="PF01992">
    <property type="entry name" value="vATP-synt_AC39"/>
    <property type="match status" value="1"/>
</dbReference>
<comment type="caution">
    <text evidence="4">The sequence shown here is derived from an EMBL/GenBank/DDBJ whole genome shotgun (WGS) entry which is preliminary data.</text>
</comment>
<evidence type="ECO:0000256" key="1">
    <source>
        <dbReference type="ARBA" id="ARBA00006709"/>
    </source>
</evidence>
<accession>A0A9D2M962</accession>
<name>A0A9D2M962_9FIRM</name>
<dbReference type="AlphaFoldDB" id="A0A9D2M962"/>
<keyword evidence="2" id="KW-0813">Transport</keyword>
<dbReference type="InterPro" id="IPR002843">
    <property type="entry name" value="ATPase_V0-cplx_csu/dsu"/>
</dbReference>
<dbReference type="InterPro" id="IPR050873">
    <property type="entry name" value="V-ATPase_V0D/AC39_subunit"/>
</dbReference>
<reference evidence="4" key="1">
    <citation type="journal article" date="2021" name="PeerJ">
        <title>Extensive microbial diversity within the chicken gut microbiome revealed by metagenomics and culture.</title>
        <authorList>
            <person name="Gilroy R."/>
            <person name="Ravi A."/>
            <person name="Getino M."/>
            <person name="Pursley I."/>
            <person name="Horton D.L."/>
            <person name="Alikhan N.F."/>
            <person name="Baker D."/>
            <person name="Gharbi K."/>
            <person name="Hall N."/>
            <person name="Watson M."/>
            <person name="Adriaenssens E.M."/>
            <person name="Foster-Nyarko E."/>
            <person name="Jarju S."/>
            <person name="Secka A."/>
            <person name="Antonio M."/>
            <person name="Oren A."/>
            <person name="Chaudhuri R.R."/>
            <person name="La Ragione R."/>
            <person name="Hildebrand F."/>
            <person name="Pallen M.J."/>
        </authorList>
    </citation>
    <scope>NUCLEOTIDE SEQUENCE</scope>
    <source>
        <strain evidence="4">CHK189-11263</strain>
    </source>
</reference>
<reference evidence="4" key="2">
    <citation type="submission" date="2021-04" db="EMBL/GenBank/DDBJ databases">
        <authorList>
            <person name="Gilroy R."/>
        </authorList>
    </citation>
    <scope>NUCLEOTIDE SEQUENCE</scope>
    <source>
        <strain evidence="4">CHK189-11263</strain>
    </source>
</reference>
<proteinExistence type="inferred from homology"/>